<dbReference type="SUPFAM" id="SSF54106">
    <property type="entry name" value="LysM domain"/>
    <property type="match status" value="2"/>
</dbReference>
<dbReference type="OrthoDB" id="529831at2"/>
<dbReference type="PANTHER" id="PTHR33734">
    <property type="entry name" value="LYSM DOMAIN-CONTAINING GPI-ANCHORED PROTEIN 2"/>
    <property type="match status" value="1"/>
</dbReference>
<protein>
    <submittedName>
        <fullName evidence="4">LysM peptidoglycan-binding domain-containing protein</fullName>
    </submittedName>
</protein>
<dbReference type="SMART" id="SM00257">
    <property type="entry name" value="LysM"/>
    <property type="match status" value="2"/>
</dbReference>
<feature type="region of interest" description="Disordered" evidence="1">
    <location>
        <begin position="141"/>
        <end position="175"/>
    </location>
</feature>
<feature type="domain" description="LysM" evidence="3">
    <location>
        <begin position="26"/>
        <end position="70"/>
    </location>
</feature>
<evidence type="ECO:0000256" key="2">
    <source>
        <dbReference type="SAM" id="SignalP"/>
    </source>
</evidence>
<feature type="compositionally biased region" description="Polar residues" evidence="1">
    <location>
        <begin position="158"/>
        <end position="174"/>
    </location>
</feature>
<evidence type="ECO:0000259" key="3">
    <source>
        <dbReference type="PROSITE" id="PS51782"/>
    </source>
</evidence>
<dbReference type="InterPro" id="IPR018392">
    <property type="entry name" value="LysM"/>
</dbReference>
<feature type="chain" id="PRO_5019403792" evidence="2">
    <location>
        <begin position="26"/>
        <end position="335"/>
    </location>
</feature>
<evidence type="ECO:0000256" key="1">
    <source>
        <dbReference type="SAM" id="MobiDB-lite"/>
    </source>
</evidence>
<dbReference type="Proteomes" id="UP000287969">
    <property type="component" value="Chromosome"/>
</dbReference>
<feature type="signal peptide" evidence="2">
    <location>
        <begin position="1"/>
        <end position="25"/>
    </location>
</feature>
<organism evidence="4 5">
    <name type="scientific">Acidilutibacter cellobiosedens</name>
    <dbReference type="NCBI Taxonomy" id="2507161"/>
    <lineage>
        <taxon>Bacteria</taxon>
        <taxon>Bacillati</taxon>
        <taxon>Bacillota</taxon>
        <taxon>Tissierellia</taxon>
        <taxon>Tissierellales</taxon>
        <taxon>Acidilutibacteraceae</taxon>
        <taxon>Acidilutibacter</taxon>
    </lineage>
</organism>
<reference evidence="5" key="1">
    <citation type="submission" date="2019-01" db="EMBL/GenBank/DDBJ databases">
        <title>Draft genomes of a novel of Sporanaerobacter strains.</title>
        <authorList>
            <person name="Ma S."/>
        </authorList>
    </citation>
    <scope>NUCLEOTIDE SEQUENCE [LARGE SCALE GENOMIC DNA]</scope>
    <source>
        <strain evidence="5">NJN-17</strain>
    </source>
</reference>
<dbReference type="KEGG" id="spoa:EQM13_04595"/>
<feature type="domain" description="LysM" evidence="3">
    <location>
        <begin position="92"/>
        <end position="137"/>
    </location>
</feature>
<gene>
    <name evidence="4" type="ORF">EQM13_04595</name>
</gene>
<dbReference type="Gene3D" id="3.10.350.10">
    <property type="entry name" value="LysM domain"/>
    <property type="match status" value="2"/>
</dbReference>
<evidence type="ECO:0000313" key="5">
    <source>
        <dbReference type="Proteomes" id="UP000287969"/>
    </source>
</evidence>
<dbReference type="EMBL" id="CP035282">
    <property type="protein sequence ID" value="QAT60909.1"/>
    <property type="molecule type" value="Genomic_DNA"/>
</dbReference>
<keyword evidence="5" id="KW-1185">Reference proteome</keyword>
<dbReference type="InterPro" id="IPR036779">
    <property type="entry name" value="LysM_dom_sf"/>
</dbReference>
<dbReference type="CDD" id="cd00118">
    <property type="entry name" value="LysM"/>
    <property type="match status" value="2"/>
</dbReference>
<dbReference type="RefSeq" id="WP_071140327.1">
    <property type="nucleotide sequence ID" value="NZ_CP035282.1"/>
</dbReference>
<name>A0A410QAC0_9FIRM</name>
<sequence>MRKLKKKVGIVMLASVVGLTSTSFATPYTIKEGDSFWKVSRQYNVSLEDMLKENKANKNTVIYPGQIIQIPGKEEVKISSRGGIKRDVPDLTEYTVVDGDNIWDICKKYGVTIESIFEANKGIDENTVLKVGQKLNIAKQNKEQQNISEGSKKDETKVSSQNVNESVEKPSNQKIDTEGKYGEYLDWSKVDGLIPRGTKFKVIDFYTGKSFMVQRSVGSLHADCETLSLEDTNIMKDIWGGFSWVRRPVLVQIGDRLIAASATAMPHAGNDKAEGGAYTTWRSGGYGKGINFDYVKGNGMDGHFDIHFLGSKRHMDGQTDPQHQQCVKIAAGLNK</sequence>
<dbReference type="Pfam" id="PF01476">
    <property type="entry name" value="LysM"/>
    <property type="match status" value="2"/>
</dbReference>
<dbReference type="AlphaFoldDB" id="A0A410QAC0"/>
<dbReference type="GO" id="GO:0008932">
    <property type="term" value="F:lytic endotransglycosylase activity"/>
    <property type="evidence" value="ECO:0007669"/>
    <property type="project" value="TreeGrafter"/>
</dbReference>
<evidence type="ECO:0000313" key="4">
    <source>
        <dbReference type="EMBL" id="QAT60909.1"/>
    </source>
</evidence>
<dbReference type="PROSITE" id="PS51782">
    <property type="entry name" value="LYSM"/>
    <property type="match status" value="2"/>
</dbReference>
<proteinExistence type="predicted"/>
<accession>A0A410QAC0</accession>
<dbReference type="PANTHER" id="PTHR33734:SF22">
    <property type="entry name" value="MEMBRANE-BOUND LYTIC MUREIN TRANSGLYCOSYLASE D"/>
    <property type="match status" value="1"/>
</dbReference>
<keyword evidence="2" id="KW-0732">Signal</keyword>